<dbReference type="InterPro" id="IPR004821">
    <property type="entry name" value="Cyt_trans-like"/>
</dbReference>
<dbReference type="UniPathway" id="UPA00253">
    <property type="reaction ID" value="UER00332"/>
</dbReference>
<dbReference type="PANTHER" id="PTHR39321">
    <property type="entry name" value="NICOTINATE-NUCLEOTIDE ADENYLYLTRANSFERASE-RELATED"/>
    <property type="match status" value="1"/>
</dbReference>
<comment type="similarity">
    <text evidence="10">Belongs to the NadD family.</text>
</comment>
<dbReference type="PANTHER" id="PTHR39321:SF3">
    <property type="entry name" value="PHOSPHOPANTETHEINE ADENYLYLTRANSFERASE"/>
    <property type="match status" value="1"/>
</dbReference>
<evidence type="ECO:0000256" key="8">
    <source>
        <dbReference type="ARBA" id="ARBA00023027"/>
    </source>
</evidence>
<comment type="catalytic activity">
    <reaction evidence="9 10">
        <text>nicotinate beta-D-ribonucleotide + ATP + H(+) = deamido-NAD(+) + diphosphate</text>
        <dbReference type="Rhea" id="RHEA:22860"/>
        <dbReference type="ChEBI" id="CHEBI:15378"/>
        <dbReference type="ChEBI" id="CHEBI:30616"/>
        <dbReference type="ChEBI" id="CHEBI:33019"/>
        <dbReference type="ChEBI" id="CHEBI:57502"/>
        <dbReference type="ChEBI" id="CHEBI:58437"/>
        <dbReference type="EC" id="2.7.7.18"/>
    </reaction>
</comment>
<dbReference type="KEGG" id="grc:GI584_13735"/>
<dbReference type="NCBIfam" id="TIGR00482">
    <property type="entry name" value="nicotinate (nicotinamide) nucleotide adenylyltransferase"/>
    <property type="match status" value="1"/>
</dbReference>
<dbReference type="InterPro" id="IPR014729">
    <property type="entry name" value="Rossmann-like_a/b/a_fold"/>
</dbReference>
<evidence type="ECO:0000256" key="1">
    <source>
        <dbReference type="ARBA" id="ARBA00002324"/>
    </source>
</evidence>
<comment type="function">
    <text evidence="1 10">Catalyzes the reversible adenylation of nicotinate mononucleotide (NaMN) to nicotinic acid adenine dinucleotide (NaAD).</text>
</comment>
<evidence type="ECO:0000256" key="2">
    <source>
        <dbReference type="ARBA" id="ARBA00005019"/>
    </source>
</evidence>
<dbReference type="EMBL" id="CP045915">
    <property type="protein sequence ID" value="QGH35036.1"/>
    <property type="molecule type" value="Genomic_DNA"/>
</dbReference>
<keyword evidence="8 10" id="KW-0520">NAD</keyword>
<gene>
    <name evidence="10" type="primary">nadD</name>
    <name evidence="12" type="ORF">GI584_13735</name>
</gene>
<evidence type="ECO:0000256" key="9">
    <source>
        <dbReference type="ARBA" id="ARBA00048721"/>
    </source>
</evidence>
<dbReference type="EC" id="2.7.7.18" evidence="10"/>
<accession>A0A5Q2TJY3</accession>
<dbReference type="GO" id="GO:0005524">
    <property type="term" value="F:ATP binding"/>
    <property type="evidence" value="ECO:0007669"/>
    <property type="project" value="UniProtKB-KW"/>
</dbReference>
<dbReference type="Proteomes" id="UP000339690">
    <property type="component" value="Chromosome"/>
</dbReference>
<protein>
    <recommendedName>
        <fullName evidence="10">Probable nicotinate-nucleotide adenylyltransferase</fullName>
        <ecNumber evidence="10">2.7.7.18</ecNumber>
    </recommendedName>
    <alternativeName>
        <fullName evidence="10">Deamido-NAD(+) diphosphorylase</fullName>
    </alternativeName>
    <alternativeName>
        <fullName evidence="10">Deamido-NAD(+) pyrophosphorylase</fullName>
    </alternativeName>
    <alternativeName>
        <fullName evidence="10">Nicotinate mononucleotide adenylyltransferase</fullName>
        <shortName evidence="10">NaMN adenylyltransferase</shortName>
    </alternativeName>
</protein>
<evidence type="ECO:0000256" key="5">
    <source>
        <dbReference type="ARBA" id="ARBA00022695"/>
    </source>
</evidence>
<reference evidence="12 13" key="1">
    <citation type="submission" date="2019-11" db="EMBL/GenBank/DDBJ databases">
        <title>Gracilibacillus salitolerans sp. nov., a moderate halophile isolated from a saline soil in northwest China.</title>
        <authorList>
            <person name="Gan L."/>
        </authorList>
    </citation>
    <scope>NUCLEOTIDE SEQUENCE [LARGE SCALE GENOMIC DNA]</scope>
    <source>
        <strain evidence="12 13">SCU50</strain>
    </source>
</reference>
<evidence type="ECO:0000256" key="6">
    <source>
        <dbReference type="ARBA" id="ARBA00022741"/>
    </source>
</evidence>
<dbReference type="GO" id="GO:0004515">
    <property type="term" value="F:nicotinate-nucleotide adenylyltransferase activity"/>
    <property type="evidence" value="ECO:0007669"/>
    <property type="project" value="UniProtKB-UniRule"/>
</dbReference>
<comment type="pathway">
    <text evidence="2 10">Cofactor biosynthesis; NAD(+) biosynthesis; deamido-NAD(+) from nicotinate D-ribonucleotide: step 1/1.</text>
</comment>
<dbReference type="Pfam" id="PF01467">
    <property type="entry name" value="CTP_transf_like"/>
    <property type="match status" value="1"/>
</dbReference>
<dbReference type="HAMAP" id="MF_00244">
    <property type="entry name" value="NaMN_adenylyltr"/>
    <property type="match status" value="1"/>
</dbReference>
<dbReference type="AlphaFoldDB" id="A0A5Q2TJY3"/>
<evidence type="ECO:0000313" key="13">
    <source>
        <dbReference type="Proteomes" id="UP000339690"/>
    </source>
</evidence>
<name>A0A5Q2TJY3_9BACI</name>
<evidence type="ECO:0000256" key="4">
    <source>
        <dbReference type="ARBA" id="ARBA00022679"/>
    </source>
</evidence>
<evidence type="ECO:0000256" key="3">
    <source>
        <dbReference type="ARBA" id="ARBA00022642"/>
    </source>
</evidence>
<dbReference type="CDD" id="cd02165">
    <property type="entry name" value="NMNAT"/>
    <property type="match status" value="1"/>
</dbReference>
<keyword evidence="4 10" id="KW-0808">Transferase</keyword>
<keyword evidence="13" id="KW-1185">Reference proteome</keyword>
<evidence type="ECO:0000256" key="10">
    <source>
        <dbReference type="HAMAP-Rule" id="MF_00244"/>
    </source>
</evidence>
<dbReference type="Gene3D" id="3.40.50.620">
    <property type="entry name" value="HUPs"/>
    <property type="match status" value="1"/>
</dbReference>
<dbReference type="GO" id="GO:0009435">
    <property type="term" value="P:NAD+ biosynthetic process"/>
    <property type="evidence" value="ECO:0007669"/>
    <property type="project" value="UniProtKB-UniRule"/>
</dbReference>
<dbReference type="NCBIfam" id="TIGR00125">
    <property type="entry name" value="cyt_tran_rel"/>
    <property type="match status" value="1"/>
</dbReference>
<keyword evidence="7 10" id="KW-0067">ATP-binding</keyword>
<dbReference type="SUPFAM" id="SSF52374">
    <property type="entry name" value="Nucleotidylyl transferase"/>
    <property type="match status" value="1"/>
</dbReference>
<dbReference type="RefSeq" id="WP_153791550.1">
    <property type="nucleotide sequence ID" value="NZ_CP045915.1"/>
</dbReference>
<keyword evidence="3 10" id="KW-0662">Pyridine nucleotide biosynthesis</keyword>
<dbReference type="NCBIfam" id="NF000840">
    <property type="entry name" value="PRK00071.1-3"/>
    <property type="match status" value="1"/>
</dbReference>
<feature type="domain" description="Cytidyltransferase-like" evidence="11">
    <location>
        <begin position="6"/>
        <end position="161"/>
    </location>
</feature>
<dbReference type="InterPro" id="IPR005248">
    <property type="entry name" value="NadD/NMNAT"/>
</dbReference>
<proteinExistence type="inferred from homology"/>
<dbReference type="NCBIfam" id="NF000841">
    <property type="entry name" value="PRK00071.1-4"/>
    <property type="match status" value="1"/>
</dbReference>
<evidence type="ECO:0000313" key="12">
    <source>
        <dbReference type="EMBL" id="QGH35036.1"/>
    </source>
</evidence>
<evidence type="ECO:0000256" key="7">
    <source>
        <dbReference type="ARBA" id="ARBA00022840"/>
    </source>
</evidence>
<organism evidence="12 13">
    <name type="scientific">Gracilibacillus salitolerans</name>
    <dbReference type="NCBI Taxonomy" id="2663022"/>
    <lineage>
        <taxon>Bacteria</taxon>
        <taxon>Bacillati</taxon>
        <taxon>Bacillota</taxon>
        <taxon>Bacilli</taxon>
        <taxon>Bacillales</taxon>
        <taxon>Bacillaceae</taxon>
        <taxon>Gracilibacillus</taxon>
    </lineage>
</organism>
<keyword evidence="5 10" id="KW-0548">Nucleotidyltransferase</keyword>
<sequence>MKRIGLFGGTFDPPHYGHLLMAEQAYQQLALDEVWFIPSYQPPHKAEAKTTAKDRVEMTRAAVHDHPAFHVDTIEVEREGKSYTLNTIQTLREQYPAYQFYFIIGGDMVEYLPKWHRIEDLIASITFVGVDRPGSSMETPYPVEKVEMPLISISSTMIRGRISEGQSIRYLTTPEVIAIINKFELYS</sequence>
<keyword evidence="6 10" id="KW-0547">Nucleotide-binding</keyword>
<evidence type="ECO:0000259" key="11">
    <source>
        <dbReference type="Pfam" id="PF01467"/>
    </source>
</evidence>